<dbReference type="Gene3D" id="3.40.630.30">
    <property type="match status" value="1"/>
</dbReference>
<comment type="caution">
    <text evidence="2">The sequence shown here is derived from an EMBL/GenBank/DDBJ whole genome shotgun (WGS) entry which is preliminary data.</text>
</comment>
<dbReference type="AlphaFoldDB" id="A0AAE0MJU5"/>
<dbReference type="PANTHER" id="PTHR43233">
    <property type="entry name" value="FAMILY N-ACETYLTRANSFERASE, PUTATIVE (AFU_ORTHOLOGUE AFUA_6G03350)-RELATED"/>
    <property type="match status" value="1"/>
</dbReference>
<dbReference type="EMBL" id="JAUEPO010000002">
    <property type="protein sequence ID" value="KAK3333739.1"/>
    <property type="molecule type" value="Genomic_DNA"/>
</dbReference>
<dbReference type="Proteomes" id="UP001286456">
    <property type="component" value="Unassembled WGS sequence"/>
</dbReference>
<reference evidence="2" key="1">
    <citation type="journal article" date="2023" name="Mol. Phylogenet. Evol.">
        <title>Genome-scale phylogeny and comparative genomics of the fungal order Sordariales.</title>
        <authorList>
            <person name="Hensen N."/>
            <person name="Bonometti L."/>
            <person name="Westerberg I."/>
            <person name="Brannstrom I.O."/>
            <person name="Guillou S."/>
            <person name="Cros-Aarteil S."/>
            <person name="Calhoun S."/>
            <person name="Haridas S."/>
            <person name="Kuo A."/>
            <person name="Mondo S."/>
            <person name="Pangilinan J."/>
            <person name="Riley R."/>
            <person name="LaButti K."/>
            <person name="Andreopoulos B."/>
            <person name="Lipzen A."/>
            <person name="Chen C."/>
            <person name="Yan M."/>
            <person name="Daum C."/>
            <person name="Ng V."/>
            <person name="Clum A."/>
            <person name="Steindorff A."/>
            <person name="Ohm R.A."/>
            <person name="Martin F."/>
            <person name="Silar P."/>
            <person name="Natvig D.O."/>
            <person name="Lalanne C."/>
            <person name="Gautier V."/>
            <person name="Ament-Velasquez S.L."/>
            <person name="Kruys A."/>
            <person name="Hutchinson M.I."/>
            <person name="Powell A.J."/>
            <person name="Barry K."/>
            <person name="Miller A.N."/>
            <person name="Grigoriev I.V."/>
            <person name="Debuchy R."/>
            <person name="Gladieux P."/>
            <person name="Hiltunen Thoren M."/>
            <person name="Johannesson H."/>
        </authorList>
    </citation>
    <scope>NUCLEOTIDE SEQUENCE</scope>
    <source>
        <strain evidence="2">SMH4131-1</strain>
    </source>
</reference>
<evidence type="ECO:0000259" key="1">
    <source>
        <dbReference type="PROSITE" id="PS51186"/>
    </source>
</evidence>
<accession>A0AAE0MJU5</accession>
<dbReference type="InterPro" id="IPR053144">
    <property type="entry name" value="Acetyltransferase_Butenolide"/>
</dbReference>
<evidence type="ECO:0000313" key="3">
    <source>
        <dbReference type="Proteomes" id="UP001286456"/>
    </source>
</evidence>
<organism evidence="2 3">
    <name type="scientific">Cercophora scortea</name>
    <dbReference type="NCBI Taxonomy" id="314031"/>
    <lineage>
        <taxon>Eukaryota</taxon>
        <taxon>Fungi</taxon>
        <taxon>Dikarya</taxon>
        <taxon>Ascomycota</taxon>
        <taxon>Pezizomycotina</taxon>
        <taxon>Sordariomycetes</taxon>
        <taxon>Sordariomycetidae</taxon>
        <taxon>Sordariales</taxon>
        <taxon>Lasiosphaeriaceae</taxon>
        <taxon>Cercophora</taxon>
    </lineage>
</organism>
<dbReference type="Pfam" id="PF00583">
    <property type="entry name" value="Acetyltransf_1"/>
    <property type="match status" value="1"/>
</dbReference>
<keyword evidence="3" id="KW-1185">Reference proteome</keyword>
<gene>
    <name evidence="2" type="ORF">B0T19DRAFT_135377</name>
</gene>
<evidence type="ECO:0000313" key="2">
    <source>
        <dbReference type="EMBL" id="KAK3333739.1"/>
    </source>
</evidence>
<dbReference type="GO" id="GO:0016747">
    <property type="term" value="F:acyltransferase activity, transferring groups other than amino-acyl groups"/>
    <property type="evidence" value="ECO:0007669"/>
    <property type="project" value="InterPro"/>
</dbReference>
<dbReference type="InterPro" id="IPR016181">
    <property type="entry name" value="Acyl_CoA_acyltransferase"/>
</dbReference>
<dbReference type="CDD" id="cd04301">
    <property type="entry name" value="NAT_SF"/>
    <property type="match status" value="1"/>
</dbReference>
<dbReference type="InterPro" id="IPR000182">
    <property type="entry name" value="GNAT_dom"/>
</dbReference>
<reference evidence="2" key="2">
    <citation type="submission" date="2023-06" db="EMBL/GenBank/DDBJ databases">
        <authorList>
            <consortium name="Lawrence Berkeley National Laboratory"/>
            <person name="Haridas S."/>
            <person name="Hensen N."/>
            <person name="Bonometti L."/>
            <person name="Westerberg I."/>
            <person name="Brannstrom I.O."/>
            <person name="Guillou S."/>
            <person name="Cros-Aarteil S."/>
            <person name="Calhoun S."/>
            <person name="Kuo A."/>
            <person name="Mondo S."/>
            <person name="Pangilinan J."/>
            <person name="Riley R."/>
            <person name="Labutti K."/>
            <person name="Andreopoulos B."/>
            <person name="Lipzen A."/>
            <person name="Chen C."/>
            <person name="Yanf M."/>
            <person name="Daum C."/>
            <person name="Ng V."/>
            <person name="Clum A."/>
            <person name="Steindorff A."/>
            <person name="Ohm R."/>
            <person name="Martin F."/>
            <person name="Silar P."/>
            <person name="Natvig D."/>
            <person name="Lalanne C."/>
            <person name="Gautier V."/>
            <person name="Ament-Velasquez S.L."/>
            <person name="Kruys A."/>
            <person name="Hutchinson M.I."/>
            <person name="Powell A.J."/>
            <person name="Barry K."/>
            <person name="Miller A.N."/>
            <person name="Grigoriev I.V."/>
            <person name="Debuchy R."/>
            <person name="Gladieux P."/>
            <person name="Thoren M.H."/>
            <person name="Johannesson H."/>
        </authorList>
    </citation>
    <scope>NUCLEOTIDE SEQUENCE</scope>
    <source>
        <strain evidence="2">SMH4131-1</strain>
    </source>
</reference>
<protein>
    <recommendedName>
        <fullName evidence="1">N-acetyltransferase domain-containing protein</fullName>
    </recommendedName>
</protein>
<proteinExistence type="predicted"/>
<dbReference type="PANTHER" id="PTHR43233:SF1">
    <property type="entry name" value="FAMILY N-ACETYLTRANSFERASE, PUTATIVE (AFU_ORTHOLOGUE AFUA_6G03350)-RELATED"/>
    <property type="match status" value="1"/>
</dbReference>
<dbReference type="PROSITE" id="PS51186">
    <property type="entry name" value="GNAT"/>
    <property type="match status" value="1"/>
</dbReference>
<feature type="domain" description="N-acetyltransferase" evidence="1">
    <location>
        <begin position="86"/>
        <end position="173"/>
    </location>
</feature>
<dbReference type="SUPFAM" id="SSF55729">
    <property type="entry name" value="Acyl-CoA N-acyltransferases (Nat)"/>
    <property type="match status" value="1"/>
</dbReference>
<sequence length="182" mass="20812">MMPESELKSWTRRDGQFTYLCSTDPKQIQLDAYNAALESDLLWWAKRLGDDVIKKVVENSLCFGLYMLEDGTADSSSQETPRQTMIGFARIVTDYVTFGYLTDVYVLKEHQGKGLGGWMMECVDERLNTWPDLRGFLLLTTHQSAVRMYQNKLGAQDIQEGKTKLLVMEKQGPAAVRDHVFE</sequence>
<name>A0AAE0MJU5_9PEZI</name>